<keyword evidence="3" id="KW-1185">Reference proteome</keyword>
<evidence type="ECO:0000313" key="3">
    <source>
        <dbReference type="Proteomes" id="UP000259988"/>
    </source>
</evidence>
<organism evidence="2 3">
    <name type="scientific">Streptomyces phage StarPlatinum</name>
    <dbReference type="NCBI Taxonomy" id="2283265"/>
    <lineage>
        <taxon>Viruses</taxon>
        <taxon>Duplodnaviria</taxon>
        <taxon>Heunggongvirae</taxon>
        <taxon>Uroviricota</taxon>
        <taxon>Caudoviricetes</taxon>
        <taxon>Stanwilliamsviridae</taxon>
        <taxon>Boydwoodruffvirinae</taxon>
        <taxon>Karimacvirus</taxon>
        <taxon>Karimacvirus starplatinum</taxon>
        <taxon>Streptomyces virus StarPlatinum</taxon>
    </lineage>
</organism>
<keyword evidence="1" id="KW-1133">Transmembrane helix</keyword>
<feature type="transmembrane region" description="Helical" evidence="1">
    <location>
        <begin position="58"/>
        <end position="83"/>
    </location>
</feature>
<dbReference type="GeneID" id="55609921"/>
<accession>A0A345M8W4</accession>
<dbReference type="EMBL" id="MH576965">
    <property type="protein sequence ID" value="AXH66935.1"/>
    <property type="molecule type" value="Genomic_DNA"/>
</dbReference>
<sequence>MEINRHRKEGSFVRRHSLSLALLFVFVLQSIIVWFSGYEDWAGDQMVHNQPVDIWPGYLIHWIYEMAVSLVADTYGALVLVLFAKWFYEQGSPESED</sequence>
<reference evidence="2 3" key="1">
    <citation type="submission" date="2018-07" db="EMBL/GenBank/DDBJ databases">
        <authorList>
            <person name="Cook J.L."/>
            <person name="Tucker S.D."/>
            <person name="Kassa A.K."/>
            <person name="Jones J.A."/>
            <person name="Khadka D."/>
            <person name="Klug H.M."/>
            <person name="Layton S.R."/>
            <person name="Nayek S."/>
            <person name="Bhuiyan S."/>
            <person name="Kim T."/>
            <person name="Hughes L.E."/>
            <person name="Garlena R.A."/>
            <person name="Russell D.A."/>
            <person name="Pope W.H."/>
            <person name="Jacobs-Sera D."/>
            <person name="Hatfull G.F."/>
        </authorList>
    </citation>
    <scope>NUCLEOTIDE SEQUENCE [LARGE SCALE GENOMIC DNA]</scope>
</reference>
<dbReference type="Proteomes" id="UP000259988">
    <property type="component" value="Segment"/>
</dbReference>
<proteinExistence type="predicted"/>
<evidence type="ECO:0000256" key="1">
    <source>
        <dbReference type="SAM" id="Phobius"/>
    </source>
</evidence>
<evidence type="ECO:0000313" key="2">
    <source>
        <dbReference type="EMBL" id="AXH66935.1"/>
    </source>
</evidence>
<name>A0A345M8W4_9CAUD</name>
<protein>
    <submittedName>
        <fullName evidence="2">Uncharacterized protein</fullName>
    </submittedName>
</protein>
<dbReference type="KEGG" id="vg:55609921"/>
<keyword evidence="1" id="KW-0812">Transmembrane</keyword>
<keyword evidence="1" id="KW-0472">Membrane</keyword>
<gene>
    <name evidence="2" type="primary">230</name>
    <name evidence="2" type="ORF">SEA_STARPLATINUM_230</name>
</gene>
<feature type="transmembrane region" description="Helical" evidence="1">
    <location>
        <begin position="20"/>
        <end position="38"/>
    </location>
</feature>
<dbReference type="RefSeq" id="YP_009839624.1">
    <property type="nucleotide sequence ID" value="NC_048721.1"/>
</dbReference>